<proteinExistence type="predicted"/>
<gene>
    <name evidence="1" type="ORF">BGT96224V316_LOCUS4760</name>
</gene>
<keyword evidence="2" id="KW-1185">Reference proteome</keyword>
<dbReference type="Proteomes" id="UP000324639">
    <property type="component" value="Chromosome Bgt_-07"/>
</dbReference>
<dbReference type="EMBL" id="LR026990">
    <property type="protein sequence ID" value="VDB88987.1"/>
    <property type="molecule type" value="Genomic_DNA"/>
</dbReference>
<protein>
    <submittedName>
        <fullName evidence="1">Bgt-51975</fullName>
    </submittedName>
</protein>
<reference evidence="1 2" key="1">
    <citation type="submission" date="2018-08" db="EMBL/GenBank/DDBJ databases">
        <authorList>
            <person name="Muller C M."/>
        </authorList>
    </citation>
    <scope>NUCLEOTIDE SEQUENCE [LARGE SCALE GENOMIC DNA]</scope>
</reference>
<sequence length="91" mass="10216">MPDSTKIEQTEDIKEKLPQIDKFKGDRTMWDEWHLGAQHKLLRDGEALGSPFDQFINIFSQLDGDAIKIVSTTARTLSENGEGKVLESVIG</sequence>
<evidence type="ECO:0000313" key="1">
    <source>
        <dbReference type="EMBL" id="VDB88987.1"/>
    </source>
</evidence>
<dbReference type="AlphaFoldDB" id="A0A9X9MJ68"/>
<organism evidence="1 2">
    <name type="scientific">Blumeria graminis f. sp. tritici</name>
    <dbReference type="NCBI Taxonomy" id="62690"/>
    <lineage>
        <taxon>Eukaryota</taxon>
        <taxon>Fungi</taxon>
        <taxon>Dikarya</taxon>
        <taxon>Ascomycota</taxon>
        <taxon>Pezizomycotina</taxon>
        <taxon>Leotiomycetes</taxon>
        <taxon>Erysiphales</taxon>
        <taxon>Erysiphaceae</taxon>
        <taxon>Blumeria</taxon>
    </lineage>
</organism>
<accession>A0A9X9MJ68</accession>
<name>A0A9X9MJ68_BLUGR</name>
<evidence type="ECO:0000313" key="2">
    <source>
        <dbReference type="Proteomes" id="UP000324639"/>
    </source>
</evidence>